<dbReference type="Gene3D" id="6.20.250.70">
    <property type="match status" value="1"/>
</dbReference>
<evidence type="ECO:0000256" key="4">
    <source>
        <dbReference type="ARBA" id="ARBA00023242"/>
    </source>
</evidence>
<dbReference type="InParanoid" id="A7RK46"/>
<evidence type="ECO:0000256" key="8">
    <source>
        <dbReference type="ARBA" id="ARBA00077335"/>
    </source>
</evidence>
<dbReference type="HOGENOM" id="CLU_770096_0_0_1"/>
<evidence type="ECO:0000256" key="11">
    <source>
        <dbReference type="SAM" id="MobiDB-lite"/>
    </source>
</evidence>
<gene>
    <name evidence="13" type="ORF">NEMVEDRAFT_v1g238864</name>
</gene>
<dbReference type="AlphaFoldDB" id="A7RK46"/>
<dbReference type="InterPro" id="IPR013240">
    <property type="entry name" value="DNA-dir_RNA_pol1_su_RPA34"/>
</dbReference>
<protein>
    <recommendedName>
        <fullName evidence="7">DNA-directed RNA polymerase I subunit RPA34</fullName>
    </recommendedName>
    <alternativeName>
        <fullName evidence="9">A34.5</fullName>
    </alternativeName>
    <alternativeName>
        <fullName evidence="10">DNA-directed RNA polymerase I subunit G</fullName>
    </alternativeName>
    <alternativeName>
        <fullName evidence="8">RNA polymerase I-associated factor PAF49</fullName>
    </alternativeName>
</protein>
<feature type="signal peptide" evidence="12">
    <location>
        <begin position="1"/>
        <end position="19"/>
    </location>
</feature>
<evidence type="ECO:0000256" key="1">
    <source>
        <dbReference type="ARBA" id="ARBA00004604"/>
    </source>
</evidence>
<evidence type="ECO:0000256" key="5">
    <source>
        <dbReference type="ARBA" id="ARBA00061467"/>
    </source>
</evidence>
<feature type="compositionally biased region" description="Polar residues" evidence="11">
    <location>
        <begin position="293"/>
        <end position="307"/>
    </location>
</feature>
<dbReference type="STRING" id="45351.A7RK46"/>
<dbReference type="Proteomes" id="UP000001593">
    <property type="component" value="Unassembled WGS sequence"/>
</dbReference>
<keyword evidence="3" id="KW-0007">Acetylation</keyword>
<keyword evidence="12" id="KW-0732">Signal</keyword>
<dbReference type="Pfam" id="PF08208">
    <property type="entry name" value="RNA_polI_A34"/>
    <property type="match status" value="1"/>
</dbReference>
<evidence type="ECO:0000256" key="12">
    <source>
        <dbReference type="SAM" id="SignalP"/>
    </source>
</evidence>
<feature type="region of interest" description="Disordered" evidence="11">
    <location>
        <begin position="200"/>
        <end position="360"/>
    </location>
</feature>
<dbReference type="GO" id="GO:0009303">
    <property type="term" value="P:rRNA transcription"/>
    <property type="evidence" value="ECO:0007669"/>
    <property type="project" value="UniProtKB-ARBA"/>
</dbReference>
<reference evidence="13 14" key="1">
    <citation type="journal article" date="2007" name="Science">
        <title>Sea anemone genome reveals ancestral eumetazoan gene repertoire and genomic organization.</title>
        <authorList>
            <person name="Putnam N.H."/>
            <person name="Srivastava M."/>
            <person name="Hellsten U."/>
            <person name="Dirks B."/>
            <person name="Chapman J."/>
            <person name="Salamov A."/>
            <person name="Terry A."/>
            <person name="Shapiro H."/>
            <person name="Lindquist E."/>
            <person name="Kapitonov V.V."/>
            <person name="Jurka J."/>
            <person name="Genikhovich G."/>
            <person name="Grigoriev I.V."/>
            <person name="Lucas S.M."/>
            <person name="Steele R.E."/>
            <person name="Finnerty J.R."/>
            <person name="Technau U."/>
            <person name="Martindale M.Q."/>
            <person name="Rokhsar D.S."/>
        </authorList>
    </citation>
    <scope>NUCLEOTIDE SEQUENCE [LARGE SCALE GENOMIC DNA]</scope>
    <source>
        <strain evidence="14">CH2 X CH6</strain>
    </source>
</reference>
<evidence type="ECO:0000256" key="2">
    <source>
        <dbReference type="ARBA" id="ARBA00022553"/>
    </source>
</evidence>
<dbReference type="GO" id="GO:0055029">
    <property type="term" value="C:nuclear DNA-directed RNA polymerase complex"/>
    <property type="evidence" value="ECO:0007669"/>
    <property type="project" value="UniProtKB-ARBA"/>
</dbReference>
<evidence type="ECO:0000256" key="9">
    <source>
        <dbReference type="ARBA" id="ARBA00079154"/>
    </source>
</evidence>
<evidence type="ECO:0000313" key="14">
    <source>
        <dbReference type="Proteomes" id="UP000001593"/>
    </source>
</evidence>
<proteinExistence type="inferred from homology"/>
<organism evidence="13 14">
    <name type="scientific">Nematostella vectensis</name>
    <name type="common">Starlet sea anemone</name>
    <dbReference type="NCBI Taxonomy" id="45351"/>
    <lineage>
        <taxon>Eukaryota</taxon>
        <taxon>Metazoa</taxon>
        <taxon>Cnidaria</taxon>
        <taxon>Anthozoa</taxon>
        <taxon>Hexacorallia</taxon>
        <taxon>Actiniaria</taxon>
        <taxon>Edwardsiidae</taxon>
        <taxon>Nematostella</taxon>
    </lineage>
</organism>
<feature type="compositionally biased region" description="Basic residues" evidence="11">
    <location>
        <begin position="276"/>
        <end position="285"/>
    </location>
</feature>
<evidence type="ECO:0000256" key="3">
    <source>
        <dbReference type="ARBA" id="ARBA00022990"/>
    </source>
</evidence>
<dbReference type="FunFam" id="6.20.250.70:FF:000001">
    <property type="entry name" value="DNA-directed RNA polymerase I subunit RPA34"/>
    <property type="match status" value="1"/>
</dbReference>
<keyword evidence="2" id="KW-0597">Phosphoprotein</keyword>
<dbReference type="GO" id="GO:0005730">
    <property type="term" value="C:nucleolus"/>
    <property type="evidence" value="ECO:0007669"/>
    <property type="project" value="UniProtKB-SubCell"/>
</dbReference>
<evidence type="ECO:0000256" key="6">
    <source>
        <dbReference type="ARBA" id="ARBA00063634"/>
    </source>
</evidence>
<evidence type="ECO:0000256" key="10">
    <source>
        <dbReference type="ARBA" id="ARBA00083122"/>
    </source>
</evidence>
<keyword evidence="4" id="KW-0539">Nucleus</keyword>
<name>A7RK46_NEMVE</name>
<dbReference type="GO" id="GO:0006360">
    <property type="term" value="P:transcription by RNA polymerase I"/>
    <property type="evidence" value="ECO:0007669"/>
    <property type="project" value="InterPro"/>
</dbReference>
<evidence type="ECO:0000313" key="13">
    <source>
        <dbReference type="EMBL" id="EDO48101.1"/>
    </source>
</evidence>
<dbReference type="EMBL" id="DS469515">
    <property type="protein sequence ID" value="EDO48101.1"/>
    <property type="molecule type" value="Genomic_DNA"/>
</dbReference>
<feature type="compositionally biased region" description="Basic and acidic residues" evidence="11">
    <location>
        <begin position="337"/>
        <end position="351"/>
    </location>
</feature>
<keyword evidence="14" id="KW-1185">Reference proteome</keyword>
<accession>A7RK46</accession>
<sequence length="360" mass="40738">MPLLSSCILLLIIFVEIGAKRFYIIAKIVGYWDLPATITYPFDLQPHGLLIQSQEGGFSLSGLQYPPRPTKDTHLWQIRPQRDAPVGYEVVPSTTDTRCPSLEEIRNKKKEIWLIKVPFNFDRRSLSGETFVLNGSQDLLVTQANTKKYEISSRALKSHDQSSCKVLLPSTENKSVWSARPVNGHMTVIQSRHVPIADIAPCPPPTKHKVPDIRCRWKPFGSGDPDDSADRLQENHVPTPPLAYTPVRSLKEEQNLRESLQASVEESLESHEQEKKAKKKNKQPKIKHEPESPKQNSMSMSITTPVNLKQECPTDYQSSKKKKPSKPPLGTTQLDQVKVKKERLSDDDSPAKKKKKKNKV</sequence>
<comment type="subcellular location">
    <subcellularLocation>
        <location evidence="1">Nucleus</location>
        <location evidence="1">Nucleolus</location>
    </subcellularLocation>
</comment>
<comment type="subunit">
    <text evidence="6">Component of the RNA polymerase I (Pol I) complex consisting of 13 subunits: a ten-subunit catalytic core composed of POLR1A/RPA1, POLR1B/RPA2, POLR1C/RPAC1, POLR1D/RPAC2, POLR1H/RPA12, POLR2E/RPABC1, POLR2F/RPABC2, POLR2H/RPABC3, POLR2K/RPABC4 and POLR2L/RPABC5; a mobile stalk subunit POLR1F/RPA43 protruding from the core and additional subunits homologous to general transcription factors POLR1E/RPA49 and POLR1G/RPA34. Forms a heterodimer with POLR1E/RPA49. Part of Pol I pre-initiation complex (PIC), in which Pol I core assembles with RRN3 and promoter-bound UTBF and SL1/TIF-IB complex. Interacts with TAF1A thereby associates with the SL1/TIF-IB complex. Interacts with UBTF. Interacts with POLR1E/PRAF1 through its N-terminal region.</text>
</comment>
<evidence type="ECO:0000256" key="7">
    <source>
        <dbReference type="ARBA" id="ARBA00073463"/>
    </source>
</evidence>
<feature type="chain" id="PRO_5002714489" description="DNA-directed RNA polymerase I subunit RPA34" evidence="12">
    <location>
        <begin position="20"/>
        <end position="360"/>
    </location>
</feature>
<comment type="similarity">
    <text evidence="5">Belongs to the eukaryotic RPA34 RNA polymerase subunit family.</text>
</comment>